<gene>
    <name evidence="1" type="ORF">ElyMa_004044600</name>
</gene>
<reference evidence="1 2" key="1">
    <citation type="journal article" date="2021" name="Elife">
        <title>Chloroplast acquisition without the gene transfer in kleptoplastic sea slugs, Plakobranchus ocellatus.</title>
        <authorList>
            <person name="Maeda T."/>
            <person name="Takahashi S."/>
            <person name="Yoshida T."/>
            <person name="Shimamura S."/>
            <person name="Takaki Y."/>
            <person name="Nagai Y."/>
            <person name="Toyoda A."/>
            <person name="Suzuki Y."/>
            <person name="Arimoto A."/>
            <person name="Ishii H."/>
            <person name="Satoh N."/>
            <person name="Nishiyama T."/>
            <person name="Hasebe M."/>
            <person name="Maruyama T."/>
            <person name="Minagawa J."/>
            <person name="Obokata J."/>
            <person name="Shigenobu S."/>
        </authorList>
    </citation>
    <scope>NUCLEOTIDE SEQUENCE [LARGE SCALE GENOMIC DNA]</scope>
</reference>
<organism evidence="1 2">
    <name type="scientific">Elysia marginata</name>
    <dbReference type="NCBI Taxonomy" id="1093978"/>
    <lineage>
        <taxon>Eukaryota</taxon>
        <taxon>Metazoa</taxon>
        <taxon>Spiralia</taxon>
        <taxon>Lophotrochozoa</taxon>
        <taxon>Mollusca</taxon>
        <taxon>Gastropoda</taxon>
        <taxon>Heterobranchia</taxon>
        <taxon>Euthyneura</taxon>
        <taxon>Panpulmonata</taxon>
        <taxon>Sacoglossa</taxon>
        <taxon>Placobranchoidea</taxon>
        <taxon>Plakobranchidae</taxon>
        <taxon>Elysia</taxon>
    </lineage>
</organism>
<proteinExistence type="predicted"/>
<evidence type="ECO:0000313" key="2">
    <source>
        <dbReference type="Proteomes" id="UP000762676"/>
    </source>
</evidence>
<name>A0AAV4G442_9GAST</name>
<comment type="caution">
    <text evidence="1">The sequence shown here is derived from an EMBL/GenBank/DDBJ whole genome shotgun (WGS) entry which is preliminary data.</text>
</comment>
<protein>
    <submittedName>
        <fullName evidence="1">Uncharacterized protein</fullName>
    </submittedName>
</protein>
<dbReference type="AlphaFoldDB" id="A0AAV4G442"/>
<dbReference type="EMBL" id="BMAT01008214">
    <property type="protein sequence ID" value="GFR80382.1"/>
    <property type="molecule type" value="Genomic_DNA"/>
</dbReference>
<keyword evidence="2" id="KW-1185">Reference proteome</keyword>
<evidence type="ECO:0000313" key="1">
    <source>
        <dbReference type="EMBL" id="GFR80382.1"/>
    </source>
</evidence>
<dbReference type="Proteomes" id="UP000762676">
    <property type="component" value="Unassembled WGS sequence"/>
</dbReference>
<accession>A0AAV4G442</accession>
<sequence length="106" mass="11998">MLGNDIQLVDKVLNDDRVNRKALSLRIGRGTKRIKNPRSITTQYSLTAITVLYYDIRRFVDTLLRTAPPFQPATDQSARGLYAEEAGRDLRIPVFPRGASFSSSWV</sequence>